<evidence type="ECO:0000256" key="9">
    <source>
        <dbReference type="ARBA" id="ARBA00042733"/>
    </source>
</evidence>
<evidence type="ECO:0000313" key="12">
    <source>
        <dbReference type="Proteomes" id="UP001652642"/>
    </source>
</evidence>
<dbReference type="GO" id="GO:0030335">
    <property type="term" value="P:positive regulation of cell migration"/>
    <property type="evidence" value="ECO:0007669"/>
    <property type="project" value="TreeGrafter"/>
</dbReference>
<dbReference type="GO" id="GO:0061844">
    <property type="term" value="P:antimicrobial humoral immune response mediated by antimicrobial peptide"/>
    <property type="evidence" value="ECO:0007669"/>
    <property type="project" value="TreeGrafter"/>
</dbReference>
<evidence type="ECO:0000256" key="10">
    <source>
        <dbReference type="SAM" id="SignalP"/>
    </source>
</evidence>
<dbReference type="GO" id="GO:0005615">
    <property type="term" value="C:extracellular space"/>
    <property type="evidence" value="ECO:0007669"/>
    <property type="project" value="UniProtKB-KW"/>
</dbReference>
<keyword evidence="6" id="KW-0395">Inflammatory response</keyword>
<dbReference type="AlphaFoldDB" id="A0A6J0U936"/>
<keyword evidence="4" id="KW-0202">Cytokine</keyword>
<dbReference type="PANTHER" id="PTHR12015:SF170">
    <property type="entry name" value="C-C MOTIF CHEMOKINE 5"/>
    <property type="match status" value="1"/>
</dbReference>
<keyword evidence="5" id="KW-0964">Secreted</keyword>
<feature type="signal peptide" evidence="10">
    <location>
        <begin position="1"/>
        <end position="22"/>
    </location>
</feature>
<keyword evidence="12" id="KW-1185">Reference proteome</keyword>
<sequence length="90" mass="9635">MRLSVAALAVCLLVASFSLALAAPYGLDTSPCCPGHTKANITRHHVKSHFYTSSKCPLASVVFIFKKGNQACADPKAEWVQTLVKSLSTE</sequence>
<dbReference type="OrthoDB" id="8900217at2759"/>
<protein>
    <recommendedName>
        <fullName evidence="7">C-C motif chemokine 5</fullName>
    </recommendedName>
    <alternativeName>
        <fullName evidence="8">Small-inducible cytokine A5</fullName>
    </alternativeName>
    <alternativeName>
        <fullName evidence="9">T-cell-specific protein RANTES</fullName>
    </alternativeName>
</protein>
<evidence type="ECO:0000256" key="1">
    <source>
        <dbReference type="ARBA" id="ARBA00004613"/>
    </source>
</evidence>
<feature type="chain" id="PRO_5047511585" description="C-C motif chemokine 5" evidence="10">
    <location>
        <begin position="23"/>
        <end position="90"/>
    </location>
</feature>
<evidence type="ECO:0000256" key="7">
    <source>
        <dbReference type="ARBA" id="ARBA00040713"/>
    </source>
</evidence>
<evidence type="ECO:0000313" key="13">
    <source>
        <dbReference type="RefSeq" id="XP_020657291.2"/>
    </source>
</evidence>
<evidence type="ECO:0000256" key="6">
    <source>
        <dbReference type="ARBA" id="ARBA00023198"/>
    </source>
</evidence>
<evidence type="ECO:0000256" key="5">
    <source>
        <dbReference type="ARBA" id="ARBA00022525"/>
    </source>
</evidence>
<dbReference type="InterPro" id="IPR001811">
    <property type="entry name" value="Chemokine_IL8-like_dom"/>
</dbReference>
<dbReference type="GO" id="GO:0070098">
    <property type="term" value="P:chemokine-mediated signaling pathway"/>
    <property type="evidence" value="ECO:0007669"/>
    <property type="project" value="TreeGrafter"/>
</dbReference>
<dbReference type="GO" id="GO:0008009">
    <property type="term" value="F:chemokine activity"/>
    <property type="evidence" value="ECO:0007669"/>
    <property type="project" value="InterPro"/>
</dbReference>
<dbReference type="GO" id="GO:0048020">
    <property type="term" value="F:CCR chemokine receptor binding"/>
    <property type="evidence" value="ECO:0007669"/>
    <property type="project" value="TreeGrafter"/>
</dbReference>
<dbReference type="SMART" id="SM00199">
    <property type="entry name" value="SCY"/>
    <property type="match status" value="1"/>
</dbReference>
<dbReference type="CDD" id="cd00272">
    <property type="entry name" value="Chemokine_CC"/>
    <property type="match status" value="1"/>
</dbReference>
<keyword evidence="3" id="KW-0145">Chemotaxis</keyword>
<reference evidence="13" key="1">
    <citation type="submission" date="2025-08" db="UniProtKB">
        <authorList>
            <consortium name="RefSeq"/>
        </authorList>
    </citation>
    <scope>IDENTIFICATION</scope>
</reference>
<dbReference type="PANTHER" id="PTHR12015">
    <property type="entry name" value="SMALL INDUCIBLE CYTOKINE A"/>
    <property type="match status" value="1"/>
</dbReference>
<gene>
    <name evidence="13" type="primary">LOC110083283</name>
</gene>
<dbReference type="Pfam" id="PF00048">
    <property type="entry name" value="IL8"/>
    <property type="match status" value="1"/>
</dbReference>
<dbReference type="GO" id="GO:0048245">
    <property type="term" value="P:eosinophil chemotaxis"/>
    <property type="evidence" value="ECO:0007669"/>
    <property type="project" value="TreeGrafter"/>
</dbReference>
<dbReference type="Proteomes" id="UP001652642">
    <property type="component" value="Chromosome 7"/>
</dbReference>
<evidence type="ECO:0000259" key="11">
    <source>
        <dbReference type="SMART" id="SM00199"/>
    </source>
</evidence>
<dbReference type="InParanoid" id="A0A6J0U936"/>
<dbReference type="GO" id="GO:0006954">
    <property type="term" value="P:inflammatory response"/>
    <property type="evidence" value="ECO:0007669"/>
    <property type="project" value="TreeGrafter"/>
</dbReference>
<dbReference type="InterPro" id="IPR036048">
    <property type="entry name" value="Interleukin_8-like_sf"/>
</dbReference>
<evidence type="ECO:0000256" key="8">
    <source>
        <dbReference type="ARBA" id="ARBA00042689"/>
    </source>
</evidence>
<organism evidence="12 13">
    <name type="scientific">Pogona vitticeps</name>
    <name type="common">central bearded dragon</name>
    <dbReference type="NCBI Taxonomy" id="103695"/>
    <lineage>
        <taxon>Eukaryota</taxon>
        <taxon>Metazoa</taxon>
        <taxon>Chordata</taxon>
        <taxon>Craniata</taxon>
        <taxon>Vertebrata</taxon>
        <taxon>Euteleostomi</taxon>
        <taxon>Lepidosauria</taxon>
        <taxon>Squamata</taxon>
        <taxon>Bifurcata</taxon>
        <taxon>Unidentata</taxon>
        <taxon>Episquamata</taxon>
        <taxon>Toxicofera</taxon>
        <taxon>Iguania</taxon>
        <taxon>Acrodonta</taxon>
        <taxon>Agamidae</taxon>
        <taxon>Amphibolurinae</taxon>
        <taxon>Pogona</taxon>
    </lineage>
</organism>
<feature type="domain" description="Chemokine interleukin-8-like" evidence="11">
    <location>
        <begin position="29"/>
        <end position="87"/>
    </location>
</feature>
<dbReference type="GeneID" id="110083283"/>
<dbReference type="InterPro" id="IPR039809">
    <property type="entry name" value="Chemokine_b/g/d"/>
</dbReference>
<dbReference type="Gene3D" id="2.40.50.40">
    <property type="match status" value="1"/>
</dbReference>
<comment type="subcellular location">
    <subcellularLocation>
        <location evidence="1">Secreted</location>
    </subcellularLocation>
</comment>
<name>A0A6J0U936_9SAUR</name>
<dbReference type="RefSeq" id="XP_020657291.2">
    <property type="nucleotide sequence ID" value="XM_020801632.2"/>
</dbReference>
<comment type="similarity">
    <text evidence="2">Belongs to the intercrine beta (chemokine CC) family.</text>
</comment>
<proteinExistence type="inferred from homology"/>
<evidence type="ECO:0000256" key="3">
    <source>
        <dbReference type="ARBA" id="ARBA00022500"/>
    </source>
</evidence>
<dbReference type="SUPFAM" id="SSF54117">
    <property type="entry name" value="Interleukin 8-like chemokines"/>
    <property type="match status" value="1"/>
</dbReference>
<evidence type="ECO:0000256" key="4">
    <source>
        <dbReference type="ARBA" id="ARBA00022514"/>
    </source>
</evidence>
<keyword evidence="10" id="KW-0732">Signal</keyword>
<accession>A0A6J0U936</accession>
<evidence type="ECO:0000256" key="2">
    <source>
        <dbReference type="ARBA" id="ARBA00010868"/>
    </source>
</evidence>
<dbReference type="KEGG" id="pvt:110083283"/>